<dbReference type="InterPro" id="IPR011910">
    <property type="entry name" value="RfaF"/>
</dbReference>
<accession>Q0A4V5</accession>
<dbReference type="InterPro" id="IPR002201">
    <property type="entry name" value="Glyco_trans_9"/>
</dbReference>
<dbReference type="KEGG" id="aeh:Mlg_2792"/>
<sequence length="362" mass="38699">MPASICGGPGRLPAVVAAGNDTPQGAVLVVGPAWVGDMVMAQSLFITLRQRRPGPEVDVIAPAWSLPLLERMPEVRRAIPLPVAHGELALGKRWRLGRSLRQRGYQQAIVLPRSAKAALPVLAAGVPRRTGYKGEHRYGLLNDIRPLDRKALYRTVDRFVALGHEADAPLPPPIPEPRLAVTADGRRQARSELGLASDDAPVLALCPGAEYGPAKRWPPEYFAEVARERLAAGWQVWLFGSDKDQPITGGIAKAAPGCTDLAGRTTLAQAIDLLASAAVVVSNDSGLMHVAAATGRPVVALYGSSDPGYTPPLSARARVLYLGLDCSPCFQRECPLGHLNCLRQMHPARVLEAITALHREAS</sequence>
<reference evidence="7" key="1">
    <citation type="submission" date="2006-08" db="EMBL/GenBank/DDBJ databases">
        <title>Complete sequence of Alkalilimnicola ehrilichei MLHE-1.</title>
        <authorList>
            <person name="Copeland A."/>
            <person name="Lucas S."/>
            <person name="Lapidus A."/>
            <person name="Barry K."/>
            <person name="Detter J.C."/>
            <person name="Glavina del Rio T."/>
            <person name="Hammon N."/>
            <person name="Israni S."/>
            <person name="Dalin E."/>
            <person name="Tice H."/>
            <person name="Pitluck S."/>
            <person name="Sims D."/>
            <person name="Brettin T."/>
            <person name="Bruce D."/>
            <person name="Han C."/>
            <person name="Tapia R."/>
            <person name="Gilna P."/>
            <person name="Schmutz J."/>
            <person name="Larimer F."/>
            <person name="Land M."/>
            <person name="Hauser L."/>
            <person name="Kyrpides N."/>
            <person name="Mikhailova N."/>
            <person name="Oremland R.S."/>
            <person name="Hoeft S.E."/>
            <person name="Switzer-Blum J."/>
            <person name="Kulp T."/>
            <person name="King G."/>
            <person name="Tabita R."/>
            <person name="Witte B."/>
            <person name="Santini J.M."/>
            <person name="Basu P."/>
            <person name="Hollibaugh J.T."/>
            <person name="Xie G."/>
            <person name="Stolz J.F."/>
            <person name="Richardson P."/>
        </authorList>
    </citation>
    <scope>NUCLEOTIDE SEQUENCE [LARGE SCALE GENOMIC DNA]</scope>
    <source>
        <strain evidence="7">ATCC BAA-1101 / DSM 17681 / MLHE-1</strain>
    </source>
</reference>
<keyword evidence="7" id="KW-1185">Reference proteome</keyword>
<dbReference type="CDD" id="cd03789">
    <property type="entry name" value="GT9_LPS_heptosyltransferase"/>
    <property type="match status" value="1"/>
</dbReference>
<dbReference type="NCBIfam" id="TIGR02195">
    <property type="entry name" value="heptsyl_trn_II"/>
    <property type="match status" value="1"/>
</dbReference>
<evidence type="ECO:0000256" key="1">
    <source>
        <dbReference type="ARBA" id="ARBA00022676"/>
    </source>
</evidence>
<dbReference type="CAZy" id="GT9">
    <property type="family name" value="Glycosyltransferase Family 9"/>
</dbReference>
<dbReference type="FunFam" id="3.40.50.2000:FF:000023">
    <property type="entry name" value="ADP-heptose--LPS heptosyltransferase II"/>
    <property type="match status" value="1"/>
</dbReference>
<keyword evidence="1" id="KW-0328">Glycosyltransferase</keyword>
<evidence type="ECO:0000256" key="3">
    <source>
        <dbReference type="ARBA" id="ARBA00043995"/>
    </source>
</evidence>
<dbReference type="SUPFAM" id="SSF53756">
    <property type="entry name" value="UDP-Glycosyltransferase/glycogen phosphorylase"/>
    <property type="match status" value="1"/>
</dbReference>
<evidence type="ECO:0000313" key="7">
    <source>
        <dbReference type="Proteomes" id="UP000001962"/>
    </source>
</evidence>
<dbReference type="PANTHER" id="PTHR30160">
    <property type="entry name" value="TETRAACYLDISACCHARIDE 4'-KINASE-RELATED"/>
    <property type="match status" value="1"/>
</dbReference>
<dbReference type="EC" id="2.4.99.24" evidence="4"/>
<dbReference type="Gene3D" id="3.40.50.2000">
    <property type="entry name" value="Glycogen Phosphorylase B"/>
    <property type="match status" value="2"/>
</dbReference>
<dbReference type="InterPro" id="IPR051199">
    <property type="entry name" value="LPS_LOS_Heptosyltrfase"/>
</dbReference>
<name>Q0A4V5_ALKEH</name>
<keyword evidence="2 6" id="KW-0808">Transferase</keyword>
<dbReference type="PANTHER" id="PTHR30160:SF7">
    <property type="entry name" value="ADP-HEPTOSE--LPS HEPTOSYLTRANSFERASE 2"/>
    <property type="match status" value="1"/>
</dbReference>
<dbReference type="GO" id="GO:0005829">
    <property type="term" value="C:cytosol"/>
    <property type="evidence" value="ECO:0007669"/>
    <property type="project" value="TreeGrafter"/>
</dbReference>
<dbReference type="Proteomes" id="UP000001962">
    <property type="component" value="Chromosome"/>
</dbReference>
<evidence type="ECO:0000256" key="2">
    <source>
        <dbReference type="ARBA" id="ARBA00022679"/>
    </source>
</evidence>
<comment type="similarity">
    <text evidence="3">Belongs to the glycosyltransferase 9 family.</text>
</comment>
<evidence type="ECO:0000256" key="5">
    <source>
        <dbReference type="ARBA" id="ARBA00047503"/>
    </source>
</evidence>
<gene>
    <name evidence="6" type="ordered locus">Mlg_2792</name>
</gene>
<organism evidence="6 7">
    <name type="scientific">Alkalilimnicola ehrlichii (strain ATCC BAA-1101 / DSM 17681 / MLHE-1)</name>
    <dbReference type="NCBI Taxonomy" id="187272"/>
    <lineage>
        <taxon>Bacteria</taxon>
        <taxon>Pseudomonadati</taxon>
        <taxon>Pseudomonadota</taxon>
        <taxon>Gammaproteobacteria</taxon>
        <taxon>Chromatiales</taxon>
        <taxon>Ectothiorhodospiraceae</taxon>
        <taxon>Alkalilimnicola</taxon>
    </lineage>
</organism>
<dbReference type="GO" id="GO:0009244">
    <property type="term" value="P:lipopolysaccharide core region biosynthetic process"/>
    <property type="evidence" value="ECO:0007669"/>
    <property type="project" value="TreeGrafter"/>
</dbReference>
<comment type="catalytic activity">
    <reaction evidence="5">
        <text>an L-alpha-D-Hep-(1-&gt;5)-[alpha-Kdo-(2-&gt;4)]-alpha-Kdo-(2-&gt;6)-lipid A + ADP-L-glycero-beta-D-manno-heptose = an L-alpha-D-Hep-(1-&gt;3)-L-alpha-D-Hep-(1-&gt;5)-[alpha-Kdo-(2-&gt;4)]-alpha-Kdo-(2-&gt;6)-lipid A + ADP + H(+)</text>
        <dbReference type="Rhea" id="RHEA:74071"/>
        <dbReference type="ChEBI" id="CHEBI:15378"/>
        <dbReference type="ChEBI" id="CHEBI:61506"/>
        <dbReference type="ChEBI" id="CHEBI:193068"/>
        <dbReference type="ChEBI" id="CHEBI:193069"/>
        <dbReference type="ChEBI" id="CHEBI:456216"/>
        <dbReference type="EC" id="2.4.99.24"/>
    </reaction>
</comment>
<dbReference type="AlphaFoldDB" id="Q0A4V5"/>
<dbReference type="HOGENOM" id="CLU_038371_7_0_6"/>
<proteinExistence type="inferred from homology"/>
<evidence type="ECO:0000256" key="4">
    <source>
        <dbReference type="ARBA" id="ARBA00044042"/>
    </source>
</evidence>
<dbReference type="GO" id="GO:0008713">
    <property type="term" value="F:ADP-heptose-lipopolysaccharide heptosyltransferase activity"/>
    <property type="evidence" value="ECO:0007669"/>
    <property type="project" value="UniProtKB-EC"/>
</dbReference>
<protein>
    <recommendedName>
        <fullName evidence="4">lipopolysaccharide heptosyltransferase II</fullName>
        <ecNumber evidence="4">2.4.99.24</ecNumber>
    </recommendedName>
</protein>
<dbReference type="EMBL" id="CP000453">
    <property type="protein sequence ID" value="ABI58132.1"/>
    <property type="molecule type" value="Genomic_DNA"/>
</dbReference>
<dbReference type="Pfam" id="PF01075">
    <property type="entry name" value="Glyco_transf_9"/>
    <property type="match status" value="1"/>
</dbReference>
<dbReference type="eggNOG" id="COG0859">
    <property type="taxonomic scope" value="Bacteria"/>
</dbReference>
<evidence type="ECO:0000313" key="6">
    <source>
        <dbReference type="EMBL" id="ABI58132.1"/>
    </source>
</evidence>